<reference evidence="1 2" key="1">
    <citation type="journal article" date="2023" name="Plants (Basel)">
        <title>Bridging the Gap: Combining Genomics and Transcriptomics Approaches to Understand Stylosanthes scabra, an Orphan Legume from the Brazilian Caatinga.</title>
        <authorList>
            <person name="Ferreira-Neto J.R.C."/>
            <person name="da Silva M.D."/>
            <person name="Binneck E."/>
            <person name="de Melo N.F."/>
            <person name="da Silva R.H."/>
            <person name="de Melo A.L.T.M."/>
            <person name="Pandolfi V."/>
            <person name="Bustamante F.O."/>
            <person name="Brasileiro-Vidal A.C."/>
            <person name="Benko-Iseppon A.M."/>
        </authorList>
    </citation>
    <scope>NUCLEOTIDE SEQUENCE [LARGE SCALE GENOMIC DNA]</scope>
    <source>
        <tissue evidence="1">Leaves</tissue>
    </source>
</reference>
<keyword evidence="2" id="KW-1185">Reference proteome</keyword>
<name>A0ABU6UWW6_9FABA</name>
<evidence type="ECO:0000313" key="1">
    <source>
        <dbReference type="EMBL" id="MED6164103.1"/>
    </source>
</evidence>
<sequence length="117" mass="13208">MLLMETPQNSSPIMENRCSKCHSSTEVVTVVAIPARHRFLFHGRIGLRFSPLILIVAIKFHSPSLLCYFSRENVMMVSFVISNATPQAPSDVSLAQQAIPQRTCENYKFHSIKMQKA</sequence>
<evidence type="ECO:0000313" key="2">
    <source>
        <dbReference type="Proteomes" id="UP001341840"/>
    </source>
</evidence>
<protein>
    <submittedName>
        <fullName evidence="1">Uncharacterized protein</fullName>
    </submittedName>
</protein>
<accession>A0ABU6UWW6</accession>
<dbReference type="EMBL" id="JASCZI010122313">
    <property type="protein sequence ID" value="MED6164103.1"/>
    <property type="molecule type" value="Genomic_DNA"/>
</dbReference>
<dbReference type="Proteomes" id="UP001341840">
    <property type="component" value="Unassembled WGS sequence"/>
</dbReference>
<organism evidence="1 2">
    <name type="scientific">Stylosanthes scabra</name>
    <dbReference type="NCBI Taxonomy" id="79078"/>
    <lineage>
        <taxon>Eukaryota</taxon>
        <taxon>Viridiplantae</taxon>
        <taxon>Streptophyta</taxon>
        <taxon>Embryophyta</taxon>
        <taxon>Tracheophyta</taxon>
        <taxon>Spermatophyta</taxon>
        <taxon>Magnoliopsida</taxon>
        <taxon>eudicotyledons</taxon>
        <taxon>Gunneridae</taxon>
        <taxon>Pentapetalae</taxon>
        <taxon>rosids</taxon>
        <taxon>fabids</taxon>
        <taxon>Fabales</taxon>
        <taxon>Fabaceae</taxon>
        <taxon>Papilionoideae</taxon>
        <taxon>50 kb inversion clade</taxon>
        <taxon>dalbergioids sensu lato</taxon>
        <taxon>Dalbergieae</taxon>
        <taxon>Pterocarpus clade</taxon>
        <taxon>Stylosanthes</taxon>
    </lineage>
</organism>
<comment type="caution">
    <text evidence="1">The sequence shown here is derived from an EMBL/GenBank/DDBJ whole genome shotgun (WGS) entry which is preliminary data.</text>
</comment>
<gene>
    <name evidence="1" type="ORF">PIB30_086499</name>
</gene>
<proteinExistence type="predicted"/>